<organism evidence="7 8">
    <name type="scientific">Cryptococcus amylolentus CBS 6039</name>
    <dbReference type="NCBI Taxonomy" id="1295533"/>
    <lineage>
        <taxon>Eukaryota</taxon>
        <taxon>Fungi</taxon>
        <taxon>Dikarya</taxon>
        <taxon>Basidiomycota</taxon>
        <taxon>Agaricomycotina</taxon>
        <taxon>Tremellomycetes</taxon>
        <taxon>Tremellales</taxon>
        <taxon>Cryptococcaceae</taxon>
        <taxon>Cryptococcus</taxon>
    </lineage>
</organism>
<keyword evidence="3 6" id="KW-0812">Transmembrane</keyword>
<dbReference type="STRING" id="1295533.A0A1E3HN18"/>
<feature type="transmembrane region" description="Helical" evidence="6">
    <location>
        <begin position="185"/>
        <end position="201"/>
    </location>
</feature>
<feature type="transmembrane region" description="Helical" evidence="6">
    <location>
        <begin position="354"/>
        <end position="373"/>
    </location>
</feature>
<feature type="transmembrane region" description="Helical" evidence="6">
    <location>
        <begin position="490"/>
        <end position="509"/>
    </location>
</feature>
<protein>
    <recommendedName>
        <fullName evidence="9">Glycerol transporter</fullName>
    </recommendedName>
</protein>
<dbReference type="GeneID" id="30156744"/>
<evidence type="ECO:0000256" key="5">
    <source>
        <dbReference type="ARBA" id="ARBA00023136"/>
    </source>
</evidence>
<dbReference type="AlphaFoldDB" id="A0A1E3HN18"/>
<dbReference type="GO" id="GO:0006506">
    <property type="term" value="P:GPI anchor biosynthetic process"/>
    <property type="evidence" value="ECO:0007669"/>
    <property type="project" value="TreeGrafter"/>
</dbReference>
<evidence type="ECO:0008006" key="9">
    <source>
        <dbReference type="Google" id="ProtNLM"/>
    </source>
</evidence>
<feature type="transmembrane region" description="Helical" evidence="6">
    <location>
        <begin position="113"/>
        <end position="131"/>
    </location>
</feature>
<keyword evidence="8" id="KW-1185">Reference proteome</keyword>
<dbReference type="Proteomes" id="UP000094065">
    <property type="component" value="Unassembled WGS sequence"/>
</dbReference>
<evidence type="ECO:0000313" key="7">
    <source>
        <dbReference type="EMBL" id="ODN76841.1"/>
    </source>
</evidence>
<accession>A0A1E3HN18</accession>
<evidence type="ECO:0000256" key="1">
    <source>
        <dbReference type="ARBA" id="ARBA00004141"/>
    </source>
</evidence>
<name>A0A1E3HN18_9TREE</name>
<gene>
    <name evidence="7" type="ORF">L202_05435</name>
</gene>
<dbReference type="PANTHER" id="PTHR13285">
    <property type="entry name" value="ACYLTRANSFERASE"/>
    <property type="match status" value="1"/>
</dbReference>
<dbReference type="InterPro" id="IPR051085">
    <property type="entry name" value="MB_O-acyltransferase"/>
</dbReference>
<dbReference type="EMBL" id="AWGJ01000008">
    <property type="protein sequence ID" value="ODN76841.1"/>
    <property type="molecule type" value="Genomic_DNA"/>
</dbReference>
<reference evidence="7 8" key="1">
    <citation type="submission" date="2016-06" db="EMBL/GenBank/DDBJ databases">
        <title>Evolution of pathogenesis and genome organization in the Tremellales.</title>
        <authorList>
            <person name="Cuomo C."/>
            <person name="Litvintseva A."/>
            <person name="Heitman J."/>
            <person name="Chen Y."/>
            <person name="Sun S."/>
            <person name="Springer D."/>
            <person name="Dromer F."/>
            <person name="Young S."/>
            <person name="Zeng Q."/>
            <person name="Chapman S."/>
            <person name="Gujja S."/>
            <person name="Saif S."/>
            <person name="Birren B."/>
        </authorList>
    </citation>
    <scope>NUCLEOTIDE SEQUENCE [LARGE SCALE GENOMIC DNA]</scope>
    <source>
        <strain evidence="7 8">CBS 6039</strain>
    </source>
</reference>
<evidence type="ECO:0000256" key="6">
    <source>
        <dbReference type="SAM" id="Phobius"/>
    </source>
</evidence>
<keyword evidence="4 6" id="KW-1133">Transmembrane helix</keyword>
<comment type="similarity">
    <text evidence="2">Belongs to the membrane-bound acyltransferase family.</text>
</comment>
<dbReference type="GO" id="GO:0016020">
    <property type="term" value="C:membrane"/>
    <property type="evidence" value="ECO:0007669"/>
    <property type="project" value="UniProtKB-SubCell"/>
</dbReference>
<proteinExistence type="inferred from homology"/>
<sequence length="562" mass="64472">MDQLEHSILPPNISKTGSRPWKMGLTDLTVSVPGSQARPGQEPAPQRWTTTEFRFYAIVFILVVPMMLWVPMRVSLPTHPNYPLYSYKLSPGWMFGRQVDNSDIQYRTFRSNLLPLLMLASSNLIASFLHSRALSGIISRPRFIAISSIAVTILLHGSSSAKVLAILALNYYASKFPLTPAMRKVWPGVIFCGNMVVLFFNERYNGYKFSSLHADLGFLDDYNGLLPRWHVGFNITMMRLVSFGLDYIWRVEPAEAEAPIEYRKRAGTSLPEKDYSFTNYLAYCLYPPLYVAGPIMSFNDFAWQLKKPVEITPRTKIAYAFRFLVCILTMELVLHTMYVVAIKDTAAWDGDTPAELSMIGFWNLVIVWLKLLIPWRFFRLWALWDGVDPPENMVRCISNNYSALGFWRSWHRSFNLWVVRYVYIPVGGSKNVVPATLLVFTFVALWHDLSFKLLAWGWLVSLFIVPEIAARKLFTAEKFGEHRYYRHVCALGGVANILMMMVANLVGFVLGVDGTRHLLKELTSTFSGWMFLLFACGCLFVGVQAMFEYREEEKREGIDRRC</sequence>
<keyword evidence="5 6" id="KW-0472">Membrane</keyword>
<dbReference type="InterPro" id="IPR004299">
    <property type="entry name" value="MBOAT_fam"/>
</dbReference>
<dbReference type="OrthoDB" id="420606at2759"/>
<dbReference type="GO" id="GO:0005783">
    <property type="term" value="C:endoplasmic reticulum"/>
    <property type="evidence" value="ECO:0007669"/>
    <property type="project" value="TreeGrafter"/>
</dbReference>
<feature type="transmembrane region" description="Helical" evidence="6">
    <location>
        <begin position="453"/>
        <end position="470"/>
    </location>
</feature>
<dbReference type="RefSeq" id="XP_018992215.1">
    <property type="nucleotide sequence ID" value="XM_019139724.1"/>
</dbReference>
<comment type="subcellular location">
    <subcellularLocation>
        <location evidence="1">Membrane</location>
        <topology evidence="1">Multi-pass membrane protein</topology>
    </subcellularLocation>
</comment>
<comment type="caution">
    <text evidence="7">The sequence shown here is derived from an EMBL/GenBank/DDBJ whole genome shotgun (WGS) entry which is preliminary data.</text>
</comment>
<feature type="transmembrane region" description="Helical" evidence="6">
    <location>
        <begin position="421"/>
        <end position="447"/>
    </location>
</feature>
<dbReference type="Pfam" id="PF03062">
    <property type="entry name" value="MBOAT"/>
    <property type="match status" value="1"/>
</dbReference>
<feature type="transmembrane region" description="Helical" evidence="6">
    <location>
        <begin position="529"/>
        <end position="547"/>
    </location>
</feature>
<evidence type="ECO:0000313" key="8">
    <source>
        <dbReference type="Proteomes" id="UP000094065"/>
    </source>
</evidence>
<feature type="transmembrane region" description="Helical" evidence="6">
    <location>
        <begin position="319"/>
        <end position="342"/>
    </location>
</feature>
<feature type="transmembrane region" description="Helical" evidence="6">
    <location>
        <begin position="143"/>
        <end position="173"/>
    </location>
</feature>
<evidence type="ECO:0000256" key="2">
    <source>
        <dbReference type="ARBA" id="ARBA00010323"/>
    </source>
</evidence>
<evidence type="ECO:0000256" key="3">
    <source>
        <dbReference type="ARBA" id="ARBA00022692"/>
    </source>
</evidence>
<dbReference type="GO" id="GO:0008374">
    <property type="term" value="F:O-acyltransferase activity"/>
    <property type="evidence" value="ECO:0007669"/>
    <property type="project" value="TreeGrafter"/>
</dbReference>
<dbReference type="PANTHER" id="PTHR13285:SF18">
    <property type="entry name" value="PROTEIN-CYSTEINE N-PALMITOYLTRANSFERASE RASP"/>
    <property type="match status" value="1"/>
</dbReference>
<feature type="transmembrane region" description="Helical" evidence="6">
    <location>
        <begin position="53"/>
        <end position="72"/>
    </location>
</feature>
<evidence type="ECO:0000256" key="4">
    <source>
        <dbReference type="ARBA" id="ARBA00022989"/>
    </source>
</evidence>